<protein>
    <recommendedName>
        <fullName evidence="3">histidine kinase</fullName>
        <ecNumber evidence="3">2.7.13.3</ecNumber>
    </recommendedName>
</protein>
<accession>A0A1G9CCH2</accession>
<dbReference type="InterPro" id="IPR017171">
    <property type="entry name" value="Sig_transdc_His_kinase_MctS"/>
</dbReference>
<dbReference type="PANTHER" id="PTHR24421">
    <property type="entry name" value="NITRATE/NITRITE SENSOR PROTEIN NARX-RELATED"/>
    <property type="match status" value="1"/>
</dbReference>
<dbReference type="GO" id="GO:0046983">
    <property type="term" value="F:protein dimerization activity"/>
    <property type="evidence" value="ECO:0007669"/>
    <property type="project" value="InterPro"/>
</dbReference>
<dbReference type="InterPro" id="IPR050482">
    <property type="entry name" value="Sensor_HK_TwoCompSys"/>
</dbReference>
<dbReference type="PIRSF" id="PIRSF037314">
    <property type="entry name" value="STHK_MctS"/>
    <property type="match status" value="1"/>
</dbReference>
<dbReference type="InterPro" id="IPR005467">
    <property type="entry name" value="His_kinase_dom"/>
</dbReference>
<evidence type="ECO:0000256" key="10">
    <source>
        <dbReference type="ARBA" id="ARBA00022840"/>
    </source>
</evidence>
<feature type="transmembrane region" description="Helical" evidence="15">
    <location>
        <begin position="221"/>
        <end position="243"/>
    </location>
</feature>
<dbReference type="Proteomes" id="UP000199382">
    <property type="component" value="Unassembled WGS sequence"/>
</dbReference>
<keyword evidence="10" id="KW-0067">ATP-binding</keyword>
<keyword evidence="6" id="KW-0808">Transferase</keyword>
<feature type="domain" description="Histidine kinase" evidence="16">
    <location>
        <begin position="272"/>
        <end position="469"/>
    </location>
</feature>
<keyword evidence="9 17" id="KW-0418">Kinase</keyword>
<dbReference type="InterPro" id="IPR011712">
    <property type="entry name" value="Sig_transdc_His_kin_sub3_dim/P"/>
</dbReference>
<evidence type="ECO:0000256" key="13">
    <source>
        <dbReference type="ARBA" id="ARBA00023136"/>
    </source>
</evidence>
<evidence type="ECO:0000256" key="15">
    <source>
        <dbReference type="SAM" id="Phobius"/>
    </source>
</evidence>
<evidence type="ECO:0000256" key="1">
    <source>
        <dbReference type="ARBA" id="ARBA00000085"/>
    </source>
</evidence>
<evidence type="ECO:0000256" key="14">
    <source>
        <dbReference type="SAM" id="MobiDB-lite"/>
    </source>
</evidence>
<evidence type="ECO:0000256" key="4">
    <source>
        <dbReference type="ARBA" id="ARBA00022475"/>
    </source>
</evidence>
<evidence type="ECO:0000256" key="5">
    <source>
        <dbReference type="ARBA" id="ARBA00022553"/>
    </source>
</evidence>
<comment type="catalytic activity">
    <reaction evidence="1">
        <text>ATP + protein L-histidine = ADP + protein N-phospho-L-histidine.</text>
        <dbReference type="EC" id="2.7.13.3"/>
    </reaction>
</comment>
<keyword evidence="13 15" id="KW-0472">Membrane</keyword>
<evidence type="ECO:0000256" key="12">
    <source>
        <dbReference type="ARBA" id="ARBA00023012"/>
    </source>
</evidence>
<dbReference type="GO" id="GO:0000155">
    <property type="term" value="F:phosphorelay sensor kinase activity"/>
    <property type="evidence" value="ECO:0007669"/>
    <property type="project" value="InterPro"/>
</dbReference>
<dbReference type="Pfam" id="PF17200">
    <property type="entry name" value="sCache_2"/>
    <property type="match status" value="1"/>
</dbReference>
<dbReference type="InterPro" id="IPR033480">
    <property type="entry name" value="sCache_2"/>
</dbReference>
<comment type="subcellular location">
    <subcellularLocation>
        <location evidence="2">Cell membrane</location>
        <topology evidence="2">Multi-pass membrane protein</topology>
    </subcellularLocation>
</comment>
<dbReference type="Pfam" id="PF07730">
    <property type="entry name" value="HisKA_3"/>
    <property type="match status" value="1"/>
</dbReference>
<dbReference type="EC" id="2.7.13.3" evidence="3"/>
<feature type="transmembrane region" description="Helical" evidence="15">
    <location>
        <begin position="26"/>
        <end position="47"/>
    </location>
</feature>
<evidence type="ECO:0000256" key="9">
    <source>
        <dbReference type="ARBA" id="ARBA00022777"/>
    </source>
</evidence>
<dbReference type="GO" id="GO:0005886">
    <property type="term" value="C:plasma membrane"/>
    <property type="evidence" value="ECO:0007669"/>
    <property type="project" value="UniProtKB-SubCell"/>
</dbReference>
<dbReference type="PROSITE" id="PS50109">
    <property type="entry name" value="HIS_KIN"/>
    <property type="match status" value="1"/>
</dbReference>
<evidence type="ECO:0000256" key="6">
    <source>
        <dbReference type="ARBA" id="ARBA00022679"/>
    </source>
</evidence>
<keyword evidence="11 15" id="KW-1133">Transmembrane helix</keyword>
<name>A0A1G9CCH2_9RHOB</name>
<keyword evidence="7 15" id="KW-0812">Transmembrane</keyword>
<keyword evidence="4" id="KW-1003">Cell membrane</keyword>
<dbReference type="Gene3D" id="3.30.450.20">
    <property type="entry name" value="PAS domain"/>
    <property type="match status" value="1"/>
</dbReference>
<organism evidence="17 18">
    <name type="scientific">Aliiruegeria lutimaris</name>
    <dbReference type="NCBI Taxonomy" id="571298"/>
    <lineage>
        <taxon>Bacteria</taxon>
        <taxon>Pseudomonadati</taxon>
        <taxon>Pseudomonadota</taxon>
        <taxon>Alphaproteobacteria</taxon>
        <taxon>Rhodobacterales</taxon>
        <taxon>Roseobacteraceae</taxon>
        <taxon>Aliiruegeria</taxon>
    </lineage>
</organism>
<keyword evidence="18" id="KW-1185">Reference proteome</keyword>
<dbReference type="CDD" id="cd16917">
    <property type="entry name" value="HATPase_UhpB-NarQ-NarX-like"/>
    <property type="match status" value="1"/>
</dbReference>
<dbReference type="OrthoDB" id="9778496at2"/>
<dbReference type="GO" id="GO:0005524">
    <property type="term" value="F:ATP binding"/>
    <property type="evidence" value="ECO:0007669"/>
    <property type="project" value="UniProtKB-KW"/>
</dbReference>
<dbReference type="PANTHER" id="PTHR24421:SF10">
    <property type="entry name" value="NITRATE_NITRITE SENSOR PROTEIN NARQ"/>
    <property type="match status" value="1"/>
</dbReference>
<evidence type="ECO:0000313" key="17">
    <source>
        <dbReference type="EMBL" id="SDK49341.1"/>
    </source>
</evidence>
<dbReference type="InterPro" id="IPR003594">
    <property type="entry name" value="HATPase_dom"/>
</dbReference>
<evidence type="ECO:0000256" key="11">
    <source>
        <dbReference type="ARBA" id="ARBA00022989"/>
    </source>
</evidence>
<keyword evidence="12" id="KW-0902">Two-component regulatory system</keyword>
<dbReference type="RefSeq" id="WP_093159752.1">
    <property type="nucleotide sequence ID" value="NZ_FNEK01000043.1"/>
</dbReference>
<evidence type="ECO:0000256" key="2">
    <source>
        <dbReference type="ARBA" id="ARBA00004651"/>
    </source>
</evidence>
<dbReference type="SMART" id="SM01049">
    <property type="entry name" value="Cache_2"/>
    <property type="match status" value="1"/>
</dbReference>
<gene>
    <name evidence="17" type="ORF">SAMN04488026_10435</name>
</gene>
<evidence type="ECO:0000256" key="3">
    <source>
        <dbReference type="ARBA" id="ARBA00012438"/>
    </source>
</evidence>
<proteinExistence type="predicted"/>
<reference evidence="17 18" key="1">
    <citation type="submission" date="2016-10" db="EMBL/GenBank/DDBJ databases">
        <authorList>
            <person name="de Groot N.N."/>
        </authorList>
    </citation>
    <scope>NUCLEOTIDE SEQUENCE [LARGE SCALE GENOMIC DNA]</scope>
    <source>
        <strain evidence="17 18">DSM 25294</strain>
    </source>
</reference>
<dbReference type="EMBL" id="FNEK01000043">
    <property type="protein sequence ID" value="SDK49341.1"/>
    <property type="molecule type" value="Genomic_DNA"/>
</dbReference>
<feature type="region of interest" description="Disordered" evidence="14">
    <location>
        <begin position="471"/>
        <end position="493"/>
    </location>
</feature>
<dbReference type="STRING" id="571298.SAMN04488026_10435"/>
<evidence type="ECO:0000256" key="7">
    <source>
        <dbReference type="ARBA" id="ARBA00022692"/>
    </source>
</evidence>
<keyword evidence="5" id="KW-0597">Phosphoprotein</keyword>
<dbReference type="SUPFAM" id="SSF55874">
    <property type="entry name" value="ATPase domain of HSP90 chaperone/DNA topoisomerase II/histidine kinase"/>
    <property type="match status" value="1"/>
</dbReference>
<dbReference type="AlphaFoldDB" id="A0A1G9CCH2"/>
<dbReference type="Gene3D" id="1.20.5.1930">
    <property type="match status" value="1"/>
</dbReference>
<evidence type="ECO:0000256" key="8">
    <source>
        <dbReference type="ARBA" id="ARBA00022741"/>
    </source>
</evidence>
<dbReference type="InterPro" id="IPR036890">
    <property type="entry name" value="HATPase_C_sf"/>
</dbReference>
<dbReference type="SMART" id="SM00387">
    <property type="entry name" value="HATPase_c"/>
    <property type="match status" value="1"/>
</dbReference>
<keyword evidence="8" id="KW-0547">Nucleotide-binding</keyword>
<dbReference type="Gene3D" id="3.30.565.10">
    <property type="entry name" value="Histidine kinase-like ATPase, C-terminal domain"/>
    <property type="match status" value="1"/>
</dbReference>
<evidence type="ECO:0000313" key="18">
    <source>
        <dbReference type="Proteomes" id="UP000199382"/>
    </source>
</evidence>
<sequence length="493" mass="55054">MENKLPEETTFQRLRDRIRLSYAQKIFLLATVPLMLAMAAISVLVALQARSLADREIAELENRLIAAKRTELQNYLALARNAISKDYGRALPDDEAAKERVIQTLAAMIYGQDGYFFVFDYDGNNLVAPRQTELINVNWSGLTDSAGTPIVDELIKIARRGSGYHSYLWHKPSTGDEAQMVSYVVGLQDWRWGLGTGIFIDDILETVTIARSETEARVRETFLWIAGITMIALLLVFFTGLWLNIRERRLADAKLKALTQRIFDTQEEERGRVARELHDSISQILVSVRYTLELARRRLRTGDERAEENLDAGIDALGGAIQEVRRISRDLRPGVLDDLGLGPALQSLIEEFGNRTGLTVEFETVVFRNRLDQDAKISLYRVAQEALMNIERHAEASHVSLRVFGHKGGATLRIADNGRGIAAARAASRQSLGLGLRNMQERIEQLDGTLRIMSTRTGTIIEAQVPLTHMLAPESGTDGPKSGNGTARERKSA</sequence>
<dbReference type="Pfam" id="PF02518">
    <property type="entry name" value="HATPase_c"/>
    <property type="match status" value="1"/>
</dbReference>
<evidence type="ECO:0000259" key="16">
    <source>
        <dbReference type="PROSITE" id="PS50109"/>
    </source>
</evidence>